<protein>
    <submittedName>
        <fullName evidence="2">Uncharacterized protein</fullName>
    </submittedName>
</protein>
<keyword evidence="1" id="KW-1133">Transmembrane helix</keyword>
<proteinExistence type="predicted"/>
<keyword evidence="1" id="KW-0812">Transmembrane</keyword>
<name>A0A5N6Y389_9EURO</name>
<feature type="transmembrane region" description="Helical" evidence="1">
    <location>
        <begin position="20"/>
        <end position="45"/>
    </location>
</feature>
<sequence>MLCSLLIVVQSRKSSNRSFLYILTVGFFGQHACSFNFWGLVSPVILRISYGKYREDLISIIAIFLPFQMVFFIIFSLRYIKIDTRICT</sequence>
<dbReference type="Proteomes" id="UP000325558">
    <property type="component" value="Unassembled WGS sequence"/>
</dbReference>
<reference evidence="2" key="1">
    <citation type="submission" date="2019-04" db="EMBL/GenBank/DDBJ databases">
        <title>Friends and foes A comparative genomics study of 23 Aspergillus species from section Flavi.</title>
        <authorList>
            <consortium name="DOE Joint Genome Institute"/>
            <person name="Kjaerbolling I."/>
            <person name="Vesth T."/>
            <person name="Frisvad J.C."/>
            <person name="Nybo J.L."/>
            <person name="Theobald S."/>
            <person name="Kildgaard S."/>
            <person name="Isbrandt T."/>
            <person name="Kuo A."/>
            <person name="Sato A."/>
            <person name="Lyhne E.K."/>
            <person name="Kogle M.E."/>
            <person name="Wiebenga A."/>
            <person name="Kun R.S."/>
            <person name="Lubbers R.J."/>
            <person name="Makela M.R."/>
            <person name="Barry K."/>
            <person name="Chovatia M."/>
            <person name="Clum A."/>
            <person name="Daum C."/>
            <person name="Haridas S."/>
            <person name="He G."/>
            <person name="LaButti K."/>
            <person name="Lipzen A."/>
            <person name="Mondo S."/>
            <person name="Riley R."/>
            <person name="Salamov A."/>
            <person name="Simmons B.A."/>
            <person name="Magnuson J.K."/>
            <person name="Henrissat B."/>
            <person name="Mortensen U.H."/>
            <person name="Larsen T.O."/>
            <person name="Devries R.P."/>
            <person name="Grigoriev I.V."/>
            <person name="Machida M."/>
            <person name="Baker S.E."/>
            <person name="Andersen M.R."/>
        </authorList>
    </citation>
    <scope>NUCLEOTIDE SEQUENCE</scope>
    <source>
        <strain evidence="2">CBS 117612</strain>
    </source>
</reference>
<keyword evidence="1" id="KW-0472">Membrane</keyword>
<dbReference type="EMBL" id="ML737161">
    <property type="protein sequence ID" value="KAE8339006.1"/>
    <property type="molecule type" value="Genomic_DNA"/>
</dbReference>
<feature type="transmembrane region" description="Helical" evidence="1">
    <location>
        <begin position="57"/>
        <end position="80"/>
    </location>
</feature>
<evidence type="ECO:0000313" key="2">
    <source>
        <dbReference type="EMBL" id="KAE8339006.1"/>
    </source>
</evidence>
<accession>A0A5N6Y389</accession>
<gene>
    <name evidence="2" type="ORF">BDV24DRAFT_136915</name>
</gene>
<evidence type="ECO:0000256" key="1">
    <source>
        <dbReference type="SAM" id="Phobius"/>
    </source>
</evidence>
<dbReference type="AlphaFoldDB" id="A0A5N6Y389"/>
<organism evidence="2">
    <name type="scientific">Aspergillus arachidicola</name>
    <dbReference type="NCBI Taxonomy" id="656916"/>
    <lineage>
        <taxon>Eukaryota</taxon>
        <taxon>Fungi</taxon>
        <taxon>Dikarya</taxon>
        <taxon>Ascomycota</taxon>
        <taxon>Pezizomycotina</taxon>
        <taxon>Eurotiomycetes</taxon>
        <taxon>Eurotiomycetidae</taxon>
        <taxon>Eurotiales</taxon>
        <taxon>Aspergillaceae</taxon>
        <taxon>Aspergillus</taxon>
        <taxon>Aspergillus subgen. Circumdati</taxon>
    </lineage>
</organism>